<evidence type="ECO:0000256" key="1">
    <source>
        <dbReference type="SAM" id="MobiDB-lite"/>
    </source>
</evidence>
<keyword evidence="4" id="KW-1185">Reference proteome</keyword>
<accession>A0A939TKF9</accession>
<name>A0A939TKF9_9MICO</name>
<dbReference type="EMBL" id="JAGFBF010000005">
    <property type="protein sequence ID" value="MBO2990221.1"/>
    <property type="molecule type" value="Genomic_DNA"/>
</dbReference>
<reference evidence="3" key="1">
    <citation type="submission" date="2021-03" db="EMBL/GenBank/DDBJ databases">
        <title>Leucobacter chromiisoli sp. nov., isolated from chromium-containing soil of chemical plant.</title>
        <authorList>
            <person name="Xu Z."/>
        </authorList>
    </citation>
    <scope>NUCLEOTIDE SEQUENCE</scope>
    <source>
        <strain evidence="3">K 70/01</strain>
    </source>
</reference>
<feature type="signal peptide" evidence="2">
    <location>
        <begin position="1"/>
        <end position="25"/>
    </location>
</feature>
<dbReference type="Proteomes" id="UP000668403">
    <property type="component" value="Unassembled WGS sequence"/>
</dbReference>
<protein>
    <submittedName>
        <fullName evidence="3">Uncharacterized protein</fullName>
    </submittedName>
</protein>
<feature type="compositionally biased region" description="Pro residues" evidence="1">
    <location>
        <begin position="27"/>
        <end position="37"/>
    </location>
</feature>
<evidence type="ECO:0000313" key="4">
    <source>
        <dbReference type="Proteomes" id="UP000668403"/>
    </source>
</evidence>
<evidence type="ECO:0000256" key="2">
    <source>
        <dbReference type="SAM" id="SignalP"/>
    </source>
</evidence>
<comment type="caution">
    <text evidence="3">The sequence shown here is derived from an EMBL/GenBank/DDBJ whole genome shotgun (WGS) entry which is preliminary data.</text>
</comment>
<feature type="chain" id="PRO_5038339412" evidence="2">
    <location>
        <begin position="26"/>
        <end position="214"/>
    </location>
</feature>
<proteinExistence type="predicted"/>
<feature type="compositionally biased region" description="Low complexity" evidence="1">
    <location>
        <begin position="41"/>
        <end position="58"/>
    </location>
</feature>
<organism evidence="3 4">
    <name type="scientific">Leucobacter tardus</name>
    <dbReference type="NCBI Taxonomy" id="501483"/>
    <lineage>
        <taxon>Bacteria</taxon>
        <taxon>Bacillati</taxon>
        <taxon>Actinomycetota</taxon>
        <taxon>Actinomycetes</taxon>
        <taxon>Micrococcales</taxon>
        <taxon>Microbacteriaceae</taxon>
        <taxon>Leucobacter</taxon>
    </lineage>
</organism>
<dbReference type="RefSeq" id="WP_208239046.1">
    <property type="nucleotide sequence ID" value="NZ_BAAAQU010000002.1"/>
</dbReference>
<keyword evidence="2" id="KW-0732">Signal</keyword>
<sequence length="214" mass="23001">METRTGTIGLMFSAAIIAALLSGCAPEPEPAASPTPDPTVEEPASSPTPTPTDASDVTESPDRSIPACEELIGPEFAAEYLGEDWSAVESPEDVRERFVSEFGPVTVATFDDTESHRWCTTLKSDGSEFGSVFIGVLPSESRDQLIAELRDSVFNELPDEDMIAFGVPPQGSMPLGDSRLWQAFIGDAWAVSLNDVPGREAVAQLRDLRPELTE</sequence>
<feature type="region of interest" description="Disordered" evidence="1">
    <location>
        <begin position="25"/>
        <end position="64"/>
    </location>
</feature>
<dbReference type="AlphaFoldDB" id="A0A939TKF9"/>
<dbReference type="PROSITE" id="PS51257">
    <property type="entry name" value="PROKAR_LIPOPROTEIN"/>
    <property type="match status" value="1"/>
</dbReference>
<gene>
    <name evidence="3" type="ORF">J4H85_09485</name>
</gene>
<evidence type="ECO:0000313" key="3">
    <source>
        <dbReference type="EMBL" id="MBO2990221.1"/>
    </source>
</evidence>